<name>A0A9X7UX59_9GAMM</name>
<evidence type="ECO:0000259" key="7">
    <source>
        <dbReference type="Pfam" id="PF04321"/>
    </source>
</evidence>
<dbReference type="Gene3D" id="3.40.50.720">
    <property type="entry name" value="NAD(P)-binding Rossmann-like Domain"/>
    <property type="match status" value="1"/>
</dbReference>
<dbReference type="Proteomes" id="UP000596074">
    <property type="component" value="Chromosome"/>
</dbReference>
<evidence type="ECO:0000313" key="9">
    <source>
        <dbReference type="Proteomes" id="UP000596074"/>
    </source>
</evidence>
<dbReference type="SUPFAM" id="SSF51735">
    <property type="entry name" value="NAD(P)-binding Rossmann-fold domains"/>
    <property type="match status" value="1"/>
</dbReference>
<dbReference type="PANTHER" id="PTHR10491">
    <property type="entry name" value="DTDP-4-DEHYDRORHAMNOSE REDUCTASE"/>
    <property type="match status" value="1"/>
</dbReference>
<evidence type="ECO:0000256" key="6">
    <source>
        <dbReference type="RuleBase" id="RU364082"/>
    </source>
</evidence>
<gene>
    <name evidence="8" type="primary">rfbD</name>
    <name evidence="8" type="ORF">GJQ55_03880</name>
</gene>
<dbReference type="InterPro" id="IPR036291">
    <property type="entry name" value="NAD(P)-bd_dom_sf"/>
</dbReference>
<accession>A0A9X7UX59</accession>
<comment type="similarity">
    <text evidence="2 6">Belongs to the dTDP-4-dehydrorhamnose reductase family.</text>
</comment>
<dbReference type="GO" id="GO:0019305">
    <property type="term" value="P:dTDP-rhamnose biosynthetic process"/>
    <property type="evidence" value="ECO:0007669"/>
    <property type="project" value="TreeGrafter"/>
</dbReference>
<evidence type="ECO:0000256" key="4">
    <source>
        <dbReference type="ARBA" id="ARBA00017099"/>
    </source>
</evidence>
<dbReference type="RefSeq" id="WP_228346210.1">
    <property type="nucleotide sequence ID" value="NZ_CP046056.1"/>
</dbReference>
<feature type="domain" description="RmlD-like substrate binding" evidence="7">
    <location>
        <begin position="1"/>
        <end position="292"/>
    </location>
</feature>
<dbReference type="EMBL" id="CP046056">
    <property type="protein sequence ID" value="QQD23676.1"/>
    <property type="molecule type" value="Genomic_DNA"/>
</dbReference>
<evidence type="ECO:0000313" key="8">
    <source>
        <dbReference type="EMBL" id="QQD23676.1"/>
    </source>
</evidence>
<dbReference type="KEGG" id="vcw:GJQ55_03880"/>
<dbReference type="EC" id="1.1.1.133" evidence="3 6"/>
<sequence>MRVLMTGAGGQLGQALLALPPRADTEWLLFTRAQLDITDRQTVQRLVAKYRPDVIINTAAYTGVDKAETDSEQAFTVNAKGPEILAQVCTEHQVALVQLSTDFVFSGTATQPYTEVDTTDPQSVYGRSKLAGEQAVLTSPGVQALVLRTSWLCSRYGDNFVKTLLAKMQQGQHLQVVNDQIGSFTLADDLAGWIVELLPLLRQGKLPPLLHAANSGQCSWYDLAVAIQKTAVEQGVLQQPVAITPVSTAAYSAGKTLAPRPAYSALDNHLLSHYLPQPPQSWQQALARCVAGLHTSSDKHS</sequence>
<protein>
    <recommendedName>
        <fullName evidence="4 6">dTDP-4-dehydrorhamnose reductase</fullName>
        <ecNumber evidence="3 6">1.1.1.133</ecNumber>
    </recommendedName>
</protein>
<keyword evidence="6" id="KW-0521">NADP</keyword>
<keyword evidence="6 8" id="KW-0560">Oxidoreductase</keyword>
<keyword evidence="9" id="KW-1185">Reference proteome</keyword>
<dbReference type="NCBIfam" id="TIGR01214">
    <property type="entry name" value="rmlD"/>
    <property type="match status" value="1"/>
</dbReference>
<organism evidence="8 9">
    <name type="scientific">Venatoribacter cucullus</name>
    <dbReference type="NCBI Taxonomy" id="2661630"/>
    <lineage>
        <taxon>Bacteria</taxon>
        <taxon>Pseudomonadati</taxon>
        <taxon>Pseudomonadota</taxon>
        <taxon>Gammaproteobacteria</taxon>
        <taxon>Oceanospirillales</taxon>
        <taxon>Oceanospirillaceae</taxon>
        <taxon>Venatoribacter</taxon>
    </lineage>
</organism>
<dbReference type="CDD" id="cd05254">
    <property type="entry name" value="dTDP_HR_like_SDR_e"/>
    <property type="match status" value="1"/>
</dbReference>
<dbReference type="GO" id="GO:0005829">
    <property type="term" value="C:cytosol"/>
    <property type="evidence" value="ECO:0007669"/>
    <property type="project" value="TreeGrafter"/>
</dbReference>
<dbReference type="InterPro" id="IPR029903">
    <property type="entry name" value="RmlD-like-bd"/>
</dbReference>
<evidence type="ECO:0000256" key="1">
    <source>
        <dbReference type="ARBA" id="ARBA00004781"/>
    </source>
</evidence>
<proteinExistence type="inferred from homology"/>
<comment type="function">
    <text evidence="6">Catalyzes the reduction of dTDP-6-deoxy-L-lyxo-4-hexulose to yield dTDP-L-rhamnose.</text>
</comment>
<comment type="catalytic activity">
    <reaction evidence="5 6">
        <text>dTDP-beta-L-rhamnose + NADP(+) = dTDP-4-dehydro-beta-L-rhamnose + NADPH + H(+)</text>
        <dbReference type="Rhea" id="RHEA:21796"/>
        <dbReference type="ChEBI" id="CHEBI:15378"/>
        <dbReference type="ChEBI" id="CHEBI:57510"/>
        <dbReference type="ChEBI" id="CHEBI:57783"/>
        <dbReference type="ChEBI" id="CHEBI:58349"/>
        <dbReference type="ChEBI" id="CHEBI:62830"/>
        <dbReference type="EC" id="1.1.1.133"/>
    </reaction>
</comment>
<dbReference type="Gene3D" id="3.90.25.10">
    <property type="entry name" value="UDP-galactose 4-epimerase, domain 1"/>
    <property type="match status" value="1"/>
</dbReference>
<dbReference type="GO" id="GO:0008831">
    <property type="term" value="F:dTDP-4-dehydrorhamnose reductase activity"/>
    <property type="evidence" value="ECO:0007669"/>
    <property type="project" value="UniProtKB-EC"/>
</dbReference>
<dbReference type="AlphaFoldDB" id="A0A9X7UX59"/>
<comment type="cofactor">
    <cofactor evidence="6">
        <name>Mg(2+)</name>
        <dbReference type="ChEBI" id="CHEBI:18420"/>
    </cofactor>
    <text evidence="6">Binds 1 Mg(2+) ion per monomer.</text>
</comment>
<evidence type="ECO:0000256" key="2">
    <source>
        <dbReference type="ARBA" id="ARBA00010944"/>
    </source>
</evidence>
<dbReference type="PANTHER" id="PTHR10491:SF4">
    <property type="entry name" value="METHIONINE ADENOSYLTRANSFERASE 2 SUBUNIT BETA"/>
    <property type="match status" value="1"/>
</dbReference>
<comment type="pathway">
    <text evidence="1 6">Carbohydrate biosynthesis; dTDP-L-rhamnose biosynthesis.</text>
</comment>
<dbReference type="Pfam" id="PF04321">
    <property type="entry name" value="RmlD_sub_bind"/>
    <property type="match status" value="1"/>
</dbReference>
<reference evidence="8 9" key="1">
    <citation type="submission" date="2019-11" db="EMBL/GenBank/DDBJ databases">
        <title>Venatorbacter sp. nov. a predator of Campylobacter and other Gram-negative bacteria.</title>
        <authorList>
            <person name="Saeedi A."/>
            <person name="Cummings N.J."/>
            <person name="Connerton I.F."/>
            <person name="Connerton P.L."/>
        </authorList>
    </citation>
    <scope>NUCLEOTIDE SEQUENCE [LARGE SCALE GENOMIC DNA]</scope>
    <source>
        <strain evidence="8">XL5</strain>
    </source>
</reference>
<evidence type="ECO:0000256" key="3">
    <source>
        <dbReference type="ARBA" id="ARBA00012929"/>
    </source>
</evidence>
<evidence type="ECO:0000256" key="5">
    <source>
        <dbReference type="ARBA" id="ARBA00048200"/>
    </source>
</evidence>
<dbReference type="InterPro" id="IPR005913">
    <property type="entry name" value="dTDP_dehydrorham_reduct"/>
</dbReference>